<proteinExistence type="predicted"/>
<dbReference type="InterPro" id="IPR015854">
    <property type="entry name" value="ABC_transpr_LolD-like"/>
</dbReference>
<protein>
    <submittedName>
        <fullName evidence="4">Cell division ATP-binding protein FtsE</fullName>
    </submittedName>
</protein>
<evidence type="ECO:0000256" key="2">
    <source>
        <dbReference type="ARBA" id="ARBA00022840"/>
    </source>
</evidence>
<reference evidence="4 5" key="1">
    <citation type="submission" date="2019-07" db="EMBL/GenBank/DDBJ databases">
        <title>Whole genome shotgun sequence of Gluconobacter kanchanaburiensis NBRC 103587.</title>
        <authorList>
            <person name="Hosoyama A."/>
            <person name="Uohara A."/>
            <person name="Ohji S."/>
            <person name="Ichikawa N."/>
        </authorList>
    </citation>
    <scope>NUCLEOTIDE SEQUENCE [LARGE SCALE GENOMIC DNA]</scope>
    <source>
        <strain evidence="4 5">NBRC 103587</strain>
    </source>
</reference>
<sequence length="240" mass="26043">MIRLLNVSTMPPGTGQPILKNLTLTVPQGEFRWLLGPSGAGKSSLLRLLTLETPPSAGQMEILGISIGRGASKGTSRAALRNLRRRIGFVPQDYRLIGDWTVFDNVALPLRLRGASERDTRREAFAVLEWLDVAHLADKRPGSLSGGEQQRAAIARALIGRPELLLADEPTNALEDAQARRLLGTFQELVDMGTTVIVATHNEALVREAPARSIIVRDGTLTADPQIQDSFAIRPSGEQS</sequence>
<dbReference type="PANTHER" id="PTHR24220:SF470">
    <property type="entry name" value="CELL DIVISION ATP-BINDING PROTEIN FTSE"/>
    <property type="match status" value="1"/>
</dbReference>
<dbReference type="AlphaFoldDB" id="A0A511B843"/>
<dbReference type="InterPro" id="IPR003439">
    <property type="entry name" value="ABC_transporter-like_ATP-bd"/>
</dbReference>
<dbReference type="EMBL" id="BJVA01000004">
    <property type="protein sequence ID" value="GEK95833.1"/>
    <property type="molecule type" value="Genomic_DNA"/>
</dbReference>
<keyword evidence="1" id="KW-0547">Nucleotide-binding</keyword>
<comment type="caution">
    <text evidence="4">The sequence shown here is derived from an EMBL/GenBank/DDBJ whole genome shotgun (WGS) entry which is preliminary data.</text>
</comment>
<dbReference type="PROSITE" id="PS00211">
    <property type="entry name" value="ABC_TRANSPORTER_1"/>
    <property type="match status" value="1"/>
</dbReference>
<dbReference type="GO" id="GO:0005886">
    <property type="term" value="C:plasma membrane"/>
    <property type="evidence" value="ECO:0007669"/>
    <property type="project" value="TreeGrafter"/>
</dbReference>
<dbReference type="Pfam" id="PF00005">
    <property type="entry name" value="ABC_tran"/>
    <property type="match status" value="1"/>
</dbReference>
<dbReference type="GO" id="GO:0022857">
    <property type="term" value="F:transmembrane transporter activity"/>
    <property type="evidence" value="ECO:0007669"/>
    <property type="project" value="TreeGrafter"/>
</dbReference>
<dbReference type="Gene3D" id="3.40.50.300">
    <property type="entry name" value="P-loop containing nucleotide triphosphate hydrolases"/>
    <property type="match status" value="1"/>
</dbReference>
<keyword evidence="2 4" id="KW-0067">ATP-binding</keyword>
<dbReference type="GO" id="GO:0016887">
    <property type="term" value="F:ATP hydrolysis activity"/>
    <property type="evidence" value="ECO:0007669"/>
    <property type="project" value="InterPro"/>
</dbReference>
<dbReference type="OrthoDB" id="9802264at2"/>
<accession>A0A511B843</accession>
<dbReference type="PANTHER" id="PTHR24220">
    <property type="entry name" value="IMPORT ATP-BINDING PROTEIN"/>
    <property type="match status" value="1"/>
</dbReference>
<dbReference type="InterPro" id="IPR003593">
    <property type="entry name" value="AAA+_ATPase"/>
</dbReference>
<keyword evidence="5" id="KW-1185">Reference proteome</keyword>
<dbReference type="Proteomes" id="UP000321079">
    <property type="component" value="Unassembled WGS sequence"/>
</dbReference>
<gene>
    <name evidence="4" type="primary">ftsE</name>
    <name evidence="4" type="ORF">GKA01_10300</name>
</gene>
<dbReference type="GO" id="GO:0051301">
    <property type="term" value="P:cell division"/>
    <property type="evidence" value="ECO:0007669"/>
    <property type="project" value="UniProtKB-KW"/>
</dbReference>
<keyword evidence="4" id="KW-0132">Cell division</keyword>
<evidence type="ECO:0000259" key="3">
    <source>
        <dbReference type="PROSITE" id="PS50893"/>
    </source>
</evidence>
<organism evidence="4 5">
    <name type="scientific">Gluconobacter kanchanaburiensis NBRC 103587</name>
    <dbReference type="NCBI Taxonomy" id="1307948"/>
    <lineage>
        <taxon>Bacteria</taxon>
        <taxon>Pseudomonadati</taxon>
        <taxon>Pseudomonadota</taxon>
        <taxon>Alphaproteobacteria</taxon>
        <taxon>Acetobacterales</taxon>
        <taxon>Acetobacteraceae</taxon>
        <taxon>Gluconobacter</taxon>
    </lineage>
</organism>
<evidence type="ECO:0000256" key="1">
    <source>
        <dbReference type="ARBA" id="ARBA00022741"/>
    </source>
</evidence>
<evidence type="ECO:0000313" key="4">
    <source>
        <dbReference type="EMBL" id="GEK95833.1"/>
    </source>
</evidence>
<name>A0A511B843_9PROT</name>
<dbReference type="GO" id="GO:0005524">
    <property type="term" value="F:ATP binding"/>
    <property type="evidence" value="ECO:0007669"/>
    <property type="project" value="UniProtKB-KW"/>
</dbReference>
<dbReference type="RefSeq" id="WP_146859857.1">
    <property type="nucleotide sequence ID" value="NZ_BARK01000005.1"/>
</dbReference>
<dbReference type="InterPro" id="IPR027417">
    <property type="entry name" value="P-loop_NTPase"/>
</dbReference>
<dbReference type="SUPFAM" id="SSF52540">
    <property type="entry name" value="P-loop containing nucleoside triphosphate hydrolases"/>
    <property type="match status" value="1"/>
</dbReference>
<dbReference type="InterPro" id="IPR017871">
    <property type="entry name" value="ABC_transporter-like_CS"/>
</dbReference>
<keyword evidence="4" id="KW-0131">Cell cycle</keyword>
<evidence type="ECO:0000313" key="5">
    <source>
        <dbReference type="Proteomes" id="UP000321079"/>
    </source>
</evidence>
<dbReference type="SMART" id="SM00382">
    <property type="entry name" value="AAA"/>
    <property type="match status" value="1"/>
</dbReference>
<dbReference type="PROSITE" id="PS50893">
    <property type="entry name" value="ABC_TRANSPORTER_2"/>
    <property type="match status" value="1"/>
</dbReference>
<feature type="domain" description="ABC transporter" evidence="3">
    <location>
        <begin position="2"/>
        <end position="239"/>
    </location>
</feature>